<evidence type="ECO:0000313" key="3">
    <source>
        <dbReference type="EMBL" id="GJE06062.1"/>
    </source>
</evidence>
<protein>
    <submittedName>
        <fullName evidence="3">Uncharacterized protein</fullName>
    </submittedName>
</protein>
<feature type="compositionally biased region" description="Basic residues" evidence="1">
    <location>
        <begin position="88"/>
        <end position="100"/>
    </location>
</feature>
<evidence type="ECO:0000256" key="1">
    <source>
        <dbReference type="SAM" id="MobiDB-lite"/>
    </source>
</evidence>
<feature type="compositionally biased region" description="Low complexity" evidence="1">
    <location>
        <begin position="64"/>
        <end position="80"/>
    </location>
</feature>
<gene>
    <name evidence="3" type="ORF">AOPFMNJM_1368</name>
</gene>
<name>A0ABQ4SS87_9HYPH</name>
<comment type="caution">
    <text evidence="3">The sequence shown here is derived from an EMBL/GenBank/DDBJ whole genome shotgun (WGS) entry which is preliminary data.</text>
</comment>
<proteinExistence type="predicted"/>
<dbReference type="EMBL" id="BPQR01000022">
    <property type="protein sequence ID" value="GJE06062.1"/>
    <property type="molecule type" value="Genomic_DNA"/>
</dbReference>
<dbReference type="RefSeq" id="WP_238274693.1">
    <property type="nucleotide sequence ID" value="NZ_BPQR01000022.1"/>
</dbReference>
<feature type="signal peptide" evidence="2">
    <location>
        <begin position="1"/>
        <end position="23"/>
    </location>
</feature>
<keyword evidence="2" id="KW-0732">Signal</keyword>
<evidence type="ECO:0000313" key="4">
    <source>
        <dbReference type="Proteomes" id="UP001055102"/>
    </source>
</evidence>
<reference evidence="3" key="1">
    <citation type="journal article" date="2021" name="Front. Microbiol.">
        <title>Comprehensive Comparative Genomics and Phenotyping of Methylobacterium Species.</title>
        <authorList>
            <person name="Alessa O."/>
            <person name="Ogura Y."/>
            <person name="Fujitani Y."/>
            <person name="Takami H."/>
            <person name="Hayashi T."/>
            <person name="Sahin N."/>
            <person name="Tani A."/>
        </authorList>
    </citation>
    <scope>NUCLEOTIDE SEQUENCE</scope>
    <source>
        <strain evidence="3">LMG 23639</strain>
    </source>
</reference>
<dbReference type="Proteomes" id="UP001055102">
    <property type="component" value="Unassembled WGS sequence"/>
</dbReference>
<feature type="region of interest" description="Disordered" evidence="1">
    <location>
        <begin position="56"/>
        <end position="121"/>
    </location>
</feature>
<keyword evidence="4" id="KW-1185">Reference proteome</keyword>
<evidence type="ECO:0000256" key="2">
    <source>
        <dbReference type="SAM" id="SignalP"/>
    </source>
</evidence>
<accession>A0ABQ4SS87</accession>
<reference evidence="3" key="2">
    <citation type="submission" date="2021-08" db="EMBL/GenBank/DDBJ databases">
        <authorList>
            <person name="Tani A."/>
            <person name="Ola A."/>
            <person name="Ogura Y."/>
            <person name="Katsura K."/>
            <person name="Hayashi T."/>
        </authorList>
    </citation>
    <scope>NUCLEOTIDE SEQUENCE</scope>
    <source>
        <strain evidence="3">LMG 23639</strain>
    </source>
</reference>
<sequence length="121" mass="12795">MTRPSRLAPVLLALALVPASALAAPRSIGDCESLKNDLAFNQCLAMFGPEAKLITGGDGGSGGAASMPAATASAAATTEEPPAETRRSRYGRRSWGHRGRQSMAFAVGEDAPRSYRRRRRH</sequence>
<feature type="chain" id="PRO_5047282837" evidence="2">
    <location>
        <begin position="24"/>
        <end position="121"/>
    </location>
</feature>
<organism evidence="3 4">
    <name type="scientific">Methylobacterium jeotgali</name>
    <dbReference type="NCBI Taxonomy" id="381630"/>
    <lineage>
        <taxon>Bacteria</taxon>
        <taxon>Pseudomonadati</taxon>
        <taxon>Pseudomonadota</taxon>
        <taxon>Alphaproteobacteria</taxon>
        <taxon>Hyphomicrobiales</taxon>
        <taxon>Methylobacteriaceae</taxon>
        <taxon>Methylobacterium</taxon>
    </lineage>
</organism>